<feature type="transmembrane region" description="Helical" evidence="1">
    <location>
        <begin position="143"/>
        <end position="164"/>
    </location>
</feature>
<proteinExistence type="predicted"/>
<name>A0A1L9B115_9BACT</name>
<evidence type="ECO:0000313" key="3">
    <source>
        <dbReference type="Proteomes" id="UP000182229"/>
    </source>
</evidence>
<feature type="transmembrane region" description="Helical" evidence="1">
    <location>
        <begin position="114"/>
        <end position="131"/>
    </location>
</feature>
<dbReference type="EMBL" id="MPIN01000012">
    <property type="protein sequence ID" value="OJH35959.1"/>
    <property type="molecule type" value="Genomic_DNA"/>
</dbReference>
<comment type="caution">
    <text evidence="2">The sequence shown here is derived from an EMBL/GenBank/DDBJ whole genome shotgun (WGS) entry which is preliminary data.</text>
</comment>
<reference evidence="2 3" key="2">
    <citation type="submission" date="2016-12" db="EMBL/GenBank/DDBJ databases">
        <title>Draft Genome Sequence of Cystobacter ferrugineus Strain Cbfe23.</title>
        <authorList>
            <person name="Akbar S."/>
            <person name="Dowd S.E."/>
            <person name="Stevens D.C."/>
        </authorList>
    </citation>
    <scope>NUCLEOTIDE SEQUENCE [LARGE SCALE GENOMIC DNA]</scope>
    <source>
        <strain evidence="2 3">Cbfe23</strain>
    </source>
</reference>
<organism evidence="2 3">
    <name type="scientific">Cystobacter ferrugineus</name>
    <dbReference type="NCBI Taxonomy" id="83449"/>
    <lineage>
        <taxon>Bacteria</taxon>
        <taxon>Pseudomonadati</taxon>
        <taxon>Myxococcota</taxon>
        <taxon>Myxococcia</taxon>
        <taxon>Myxococcales</taxon>
        <taxon>Cystobacterineae</taxon>
        <taxon>Archangiaceae</taxon>
        <taxon>Cystobacter</taxon>
    </lineage>
</organism>
<evidence type="ECO:0000256" key="1">
    <source>
        <dbReference type="SAM" id="Phobius"/>
    </source>
</evidence>
<dbReference type="AlphaFoldDB" id="A0A1L9B115"/>
<feature type="transmembrane region" description="Helical" evidence="1">
    <location>
        <begin position="74"/>
        <end position="94"/>
    </location>
</feature>
<evidence type="ECO:0000313" key="2">
    <source>
        <dbReference type="EMBL" id="OJH35959.1"/>
    </source>
</evidence>
<reference evidence="3" key="1">
    <citation type="submission" date="2016-11" db="EMBL/GenBank/DDBJ databases">
        <authorList>
            <person name="Shukria A."/>
            <person name="Stevens D.C."/>
        </authorList>
    </citation>
    <scope>NUCLEOTIDE SEQUENCE [LARGE SCALE GENOMIC DNA]</scope>
    <source>
        <strain evidence="3">Cbfe23</strain>
    </source>
</reference>
<keyword evidence="3" id="KW-1185">Reference proteome</keyword>
<protein>
    <submittedName>
        <fullName evidence="2">Uncharacterized protein</fullName>
    </submittedName>
</protein>
<dbReference type="RefSeq" id="WP_187345269.1">
    <property type="nucleotide sequence ID" value="NZ_MPIN01000012.1"/>
</dbReference>
<accession>A0A1L9B115</accession>
<feature type="transmembrane region" description="Helical" evidence="1">
    <location>
        <begin position="20"/>
        <end position="53"/>
    </location>
</feature>
<dbReference type="Proteomes" id="UP000182229">
    <property type="component" value="Unassembled WGS sequence"/>
</dbReference>
<keyword evidence="1" id="KW-1133">Transmembrane helix</keyword>
<dbReference type="STRING" id="83449.BON30_35730"/>
<sequence length="271" mass="28750">MSPQASPGDAGASARRTSLWQLALVALALAAFFLYVLLPIGTLPLLFSGLVGFFWAQQKLAQVGALEPGAFGGAMYLSGALLLLGMVLLVLTAGWNLLRRMAGETRPPPLLLRWPWWTFGFGLLLACRFFMPSGAREREVPGFAGALVLATAVWAVLSVGYLFYTLGTGGLSLAWRLARVSPFGAGLLTVGALACVGFMMLLGAVMDEFASQVRAMPRPRPDRSCSAPAMECARRLFLASPRAMESSVLSGSARASASSSRMPGTWCTPPC</sequence>
<keyword evidence="1" id="KW-0812">Transmembrane</keyword>
<feature type="transmembrane region" description="Helical" evidence="1">
    <location>
        <begin position="184"/>
        <end position="206"/>
    </location>
</feature>
<gene>
    <name evidence="2" type="ORF">BON30_35730</name>
</gene>
<keyword evidence="1" id="KW-0472">Membrane</keyword>